<keyword evidence="5" id="KW-0812">Transmembrane</keyword>
<dbReference type="InterPro" id="IPR010130">
    <property type="entry name" value="T1SS_OMP_TolC"/>
</dbReference>
<evidence type="ECO:0000256" key="1">
    <source>
        <dbReference type="ARBA" id="ARBA00004442"/>
    </source>
</evidence>
<dbReference type="Proteomes" id="UP001166293">
    <property type="component" value="Unassembled WGS sequence"/>
</dbReference>
<dbReference type="PANTHER" id="PTHR30026">
    <property type="entry name" value="OUTER MEMBRANE PROTEIN TOLC"/>
    <property type="match status" value="1"/>
</dbReference>
<evidence type="ECO:0000256" key="6">
    <source>
        <dbReference type="ARBA" id="ARBA00023136"/>
    </source>
</evidence>
<feature type="chain" id="PRO_5047448594" evidence="9">
    <location>
        <begin position="19"/>
        <end position="467"/>
    </location>
</feature>
<evidence type="ECO:0000256" key="3">
    <source>
        <dbReference type="ARBA" id="ARBA00022448"/>
    </source>
</evidence>
<keyword evidence="11" id="KW-1185">Reference proteome</keyword>
<evidence type="ECO:0000256" key="7">
    <source>
        <dbReference type="ARBA" id="ARBA00023237"/>
    </source>
</evidence>
<comment type="caution">
    <text evidence="10">The sequence shown here is derived from an EMBL/GenBank/DDBJ whole genome shotgun (WGS) entry which is preliminary data.</text>
</comment>
<protein>
    <submittedName>
        <fullName evidence="10">TolC family outer membrane protein</fullName>
    </submittedName>
</protein>
<keyword evidence="3" id="KW-0813">Transport</keyword>
<sequence length="467" mass="50074">MSGAAVSALLTFSGAAMATAETLADTLVAAYKHSGLLEQNRALLRAADEDVAQAVAALRPVINWSGEVVRNFGVNGGTSAFTGSFGTTGISSTTASINLIAELTLYNGGRNRLEIEAAKETVLATRAQLLAIEQEVLLRAVQAFMEVRRDLEIVALRRNNVRVITQELRAARDRFEVGEVTRTDVALAEARLSAAQSDLAAAEGELQISVEEYRAVTGQRPGTLQAPRSAPRLPGSQQVAETAAVRSHPEMVQARHDVAVGELSIRIAETAAKPTVTLSGRLGATEEFGERDYSRNGRIALEATGPIYQGGRLPSLVRQSMARRDAARGNLHVVRHQIRQNVGNAYARLGIAQSRISSTTDQVRASRVAFQGVREEATLGARTTLDVLDAEQELLDAQAALISAQVDQTIAAYSVLASIGELTAQSLRLNVPIYDPSDYYNLVKDSPAAKSKQGRDLDRVLRALGKE</sequence>
<dbReference type="Pfam" id="PF02321">
    <property type="entry name" value="OEP"/>
    <property type="match status" value="2"/>
</dbReference>
<dbReference type="EMBL" id="JAHRWL010000001">
    <property type="protein sequence ID" value="MBV2358594.1"/>
    <property type="molecule type" value="Genomic_DNA"/>
</dbReference>
<gene>
    <name evidence="10" type="ORF">KUH32_02310</name>
</gene>
<dbReference type="NCBIfam" id="TIGR01844">
    <property type="entry name" value="type_I_sec_TolC"/>
    <property type="match status" value="1"/>
</dbReference>
<evidence type="ECO:0000313" key="10">
    <source>
        <dbReference type="EMBL" id="MBV2358594.1"/>
    </source>
</evidence>
<dbReference type="InterPro" id="IPR003423">
    <property type="entry name" value="OMP_efflux"/>
</dbReference>
<feature type="coiled-coil region" evidence="8">
    <location>
        <begin position="185"/>
        <end position="212"/>
    </location>
</feature>
<accession>A0ABS6N3J6</accession>
<evidence type="ECO:0000256" key="9">
    <source>
        <dbReference type="SAM" id="SignalP"/>
    </source>
</evidence>
<keyword evidence="8" id="KW-0175">Coiled coil</keyword>
<keyword evidence="9" id="KW-0732">Signal</keyword>
<comment type="similarity">
    <text evidence="2">Belongs to the outer membrane factor (OMF) (TC 1.B.17) family.</text>
</comment>
<reference evidence="10" key="1">
    <citation type="submission" date="2021-06" db="EMBL/GenBank/DDBJ databases">
        <title>Thalassococcus sp. CAU 1522 isolated from sea sand, Republic of Korea.</title>
        <authorList>
            <person name="Kim W."/>
        </authorList>
    </citation>
    <scope>NUCLEOTIDE SEQUENCE</scope>
    <source>
        <strain evidence="10">CAU 1522</strain>
    </source>
</reference>
<comment type="subcellular location">
    <subcellularLocation>
        <location evidence="1">Cell outer membrane</location>
    </subcellularLocation>
</comment>
<feature type="signal peptide" evidence="9">
    <location>
        <begin position="1"/>
        <end position="18"/>
    </location>
</feature>
<organism evidence="10 11">
    <name type="scientific">Thalassococcus arenae</name>
    <dbReference type="NCBI Taxonomy" id="2851652"/>
    <lineage>
        <taxon>Bacteria</taxon>
        <taxon>Pseudomonadati</taxon>
        <taxon>Pseudomonadota</taxon>
        <taxon>Alphaproteobacteria</taxon>
        <taxon>Rhodobacterales</taxon>
        <taxon>Roseobacteraceae</taxon>
        <taxon>Thalassococcus</taxon>
    </lineage>
</organism>
<keyword evidence="4" id="KW-1134">Transmembrane beta strand</keyword>
<keyword evidence="7" id="KW-0998">Cell outer membrane</keyword>
<evidence type="ECO:0000256" key="5">
    <source>
        <dbReference type="ARBA" id="ARBA00022692"/>
    </source>
</evidence>
<name>A0ABS6N3J6_9RHOB</name>
<dbReference type="PANTHER" id="PTHR30026:SF22">
    <property type="entry name" value="OUTER MEMBRANE EFFLUX PROTEIN"/>
    <property type="match status" value="1"/>
</dbReference>
<proteinExistence type="inferred from homology"/>
<evidence type="ECO:0000256" key="4">
    <source>
        <dbReference type="ARBA" id="ARBA00022452"/>
    </source>
</evidence>
<evidence type="ECO:0000256" key="2">
    <source>
        <dbReference type="ARBA" id="ARBA00007613"/>
    </source>
</evidence>
<keyword evidence="6" id="KW-0472">Membrane</keyword>
<dbReference type="InterPro" id="IPR051906">
    <property type="entry name" value="TolC-like"/>
</dbReference>
<evidence type="ECO:0000313" key="11">
    <source>
        <dbReference type="Proteomes" id="UP001166293"/>
    </source>
</evidence>
<evidence type="ECO:0000256" key="8">
    <source>
        <dbReference type="SAM" id="Coils"/>
    </source>
</evidence>